<gene>
    <name evidence="3" type="ORF">L207DRAFT_459943</name>
</gene>
<dbReference type="CDD" id="cd00067">
    <property type="entry name" value="GAL4"/>
    <property type="match status" value="1"/>
</dbReference>
<dbReference type="GO" id="GO:0001228">
    <property type="term" value="F:DNA-binding transcription activator activity, RNA polymerase II-specific"/>
    <property type="evidence" value="ECO:0007669"/>
    <property type="project" value="TreeGrafter"/>
</dbReference>
<organism evidence="3 4">
    <name type="scientific">Hyaloscypha variabilis (strain UAMH 11265 / GT02V1 / F)</name>
    <name type="common">Meliniomyces variabilis</name>
    <dbReference type="NCBI Taxonomy" id="1149755"/>
    <lineage>
        <taxon>Eukaryota</taxon>
        <taxon>Fungi</taxon>
        <taxon>Dikarya</taxon>
        <taxon>Ascomycota</taxon>
        <taxon>Pezizomycotina</taxon>
        <taxon>Leotiomycetes</taxon>
        <taxon>Helotiales</taxon>
        <taxon>Hyaloscyphaceae</taxon>
        <taxon>Hyaloscypha</taxon>
        <taxon>Hyaloscypha variabilis</taxon>
    </lineage>
</organism>
<dbReference type="STRING" id="1149755.A0A2J6RRB7"/>
<feature type="domain" description="Zn(2)-C6 fungal-type" evidence="2">
    <location>
        <begin position="13"/>
        <end position="43"/>
    </location>
</feature>
<dbReference type="GO" id="GO:0008270">
    <property type="term" value="F:zinc ion binding"/>
    <property type="evidence" value="ECO:0007669"/>
    <property type="project" value="InterPro"/>
</dbReference>
<dbReference type="PROSITE" id="PS50048">
    <property type="entry name" value="ZN2_CY6_FUNGAL_2"/>
    <property type="match status" value="1"/>
</dbReference>
<dbReference type="Proteomes" id="UP000235786">
    <property type="component" value="Unassembled WGS sequence"/>
</dbReference>
<dbReference type="OrthoDB" id="5386330at2759"/>
<dbReference type="InterPro" id="IPR001138">
    <property type="entry name" value="Zn2Cys6_DnaBD"/>
</dbReference>
<dbReference type="PANTHER" id="PTHR47784:SF5">
    <property type="entry name" value="STEROL UPTAKE CONTROL PROTEIN 2"/>
    <property type="match status" value="1"/>
</dbReference>
<dbReference type="InterPro" id="IPR053157">
    <property type="entry name" value="Sterol_Uptake_Regulator"/>
</dbReference>
<dbReference type="Gene3D" id="4.10.240.10">
    <property type="entry name" value="Zn(2)-C6 fungal-type DNA-binding domain"/>
    <property type="match status" value="1"/>
</dbReference>
<evidence type="ECO:0000313" key="4">
    <source>
        <dbReference type="Proteomes" id="UP000235786"/>
    </source>
</evidence>
<evidence type="ECO:0000256" key="1">
    <source>
        <dbReference type="ARBA" id="ARBA00023242"/>
    </source>
</evidence>
<dbReference type="SMART" id="SM00066">
    <property type="entry name" value="GAL4"/>
    <property type="match status" value="1"/>
</dbReference>
<protein>
    <recommendedName>
        <fullName evidence="2">Zn(2)-C6 fungal-type domain-containing protein</fullName>
    </recommendedName>
</protein>
<name>A0A2J6RRB7_HYAVF</name>
<reference evidence="3 4" key="1">
    <citation type="submission" date="2016-04" db="EMBL/GenBank/DDBJ databases">
        <title>A degradative enzymes factory behind the ericoid mycorrhizal symbiosis.</title>
        <authorList>
            <consortium name="DOE Joint Genome Institute"/>
            <person name="Martino E."/>
            <person name="Morin E."/>
            <person name="Grelet G."/>
            <person name="Kuo A."/>
            <person name="Kohler A."/>
            <person name="Daghino S."/>
            <person name="Barry K."/>
            <person name="Choi C."/>
            <person name="Cichocki N."/>
            <person name="Clum A."/>
            <person name="Copeland A."/>
            <person name="Hainaut M."/>
            <person name="Haridas S."/>
            <person name="Labutti K."/>
            <person name="Lindquist E."/>
            <person name="Lipzen A."/>
            <person name="Khouja H.-R."/>
            <person name="Murat C."/>
            <person name="Ohm R."/>
            <person name="Olson A."/>
            <person name="Spatafora J."/>
            <person name="Veneault-Fourrey C."/>
            <person name="Henrissat B."/>
            <person name="Grigoriev I."/>
            <person name="Martin F."/>
            <person name="Perotto S."/>
        </authorList>
    </citation>
    <scope>NUCLEOTIDE SEQUENCE [LARGE SCALE GENOMIC DNA]</scope>
    <source>
        <strain evidence="3 4">F</strain>
    </source>
</reference>
<accession>A0A2J6RRB7</accession>
<dbReference type="InterPro" id="IPR036864">
    <property type="entry name" value="Zn2-C6_fun-type_DNA-bd_sf"/>
</dbReference>
<dbReference type="SUPFAM" id="SSF57701">
    <property type="entry name" value="Zn2/Cys6 DNA-binding domain"/>
    <property type="match status" value="1"/>
</dbReference>
<dbReference type="PANTHER" id="PTHR47784">
    <property type="entry name" value="STEROL UPTAKE CONTROL PROTEIN 2"/>
    <property type="match status" value="1"/>
</dbReference>
<sequence length="379" mass="42840">MPSRKHHRKSRTGCVQCKARRTKCDEGKPSCEKCIKRDDRCSFNDSAIVVLQSRYSSNDRHNWDPGSNLWLGALSQTHDKSSPLTLMHHCALYSSLSIANHREALSAWRQLVTDLALKHDFLRHAIFSVTSIQLAILQPSAVHTKTAMQHYSTSIKLAVPQLAAITEENASALCVFSRVLPLYVRGLTKVLPTIDPIAQTCEDFHLVRGIAALGRRTQQWSNPLLRNELLLPHFSNRSASLSKEIEDQLTMLSTRNHETTPDGLLRESIDEAIDLLRYSFFLLQDRPNNLTISAPFAMLVSLRFIRALETHEPMALTVLSHFALVTHSLRRVMWMHGWGMQVIEAVAKLLPAEWQTCITWPLNQISDDGGIVKQSLEVE</sequence>
<evidence type="ECO:0000313" key="3">
    <source>
        <dbReference type="EMBL" id="PMD41061.1"/>
    </source>
</evidence>
<dbReference type="Pfam" id="PF00172">
    <property type="entry name" value="Zn_clus"/>
    <property type="match status" value="1"/>
</dbReference>
<evidence type="ECO:0000259" key="2">
    <source>
        <dbReference type="PROSITE" id="PS50048"/>
    </source>
</evidence>
<dbReference type="PROSITE" id="PS00463">
    <property type="entry name" value="ZN2_CY6_FUNGAL_1"/>
    <property type="match status" value="1"/>
</dbReference>
<keyword evidence="4" id="KW-1185">Reference proteome</keyword>
<keyword evidence="1" id="KW-0539">Nucleus</keyword>
<dbReference type="EMBL" id="KZ613945">
    <property type="protein sequence ID" value="PMD41061.1"/>
    <property type="molecule type" value="Genomic_DNA"/>
</dbReference>
<dbReference type="AlphaFoldDB" id="A0A2J6RRB7"/>
<proteinExistence type="predicted"/>